<evidence type="ECO:0000313" key="4">
    <source>
        <dbReference type="Proteomes" id="UP000216361"/>
    </source>
</evidence>
<dbReference type="SUPFAM" id="SSF56300">
    <property type="entry name" value="Metallo-dependent phosphatases"/>
    <property type="match status" value="1"/>
</dbReference>
<name>A0A255XWR4_9PROT</name>
<dbReference type="EMBL" id="NOXS01000022">
    <property type="protein sequence ID" value="OYQ21418.1"/>
    <property type="molecule type" value="Genomic_DNA"/>
</dbReference>
<evidence type="ECO:0000313" key="3">
    <source>
        <dbReference type="EMBL" id="OYQ21418.1"/>
    </source>
</evidence>
<protein>
    <recommendedName>
        <fullName evidence="2">Capsule synthesis protein CapA domain-containing protein</fullName>
    </recommendedName>
</protein>
<dbReference type="InterPro" id="IPR019079">
    <property type="entry name" value="Capsule_synth_CapA"/>
</dbReference>
<proteinExistence type="inferred from homology"/>
<evidence type="ECO:0000259" key="2">
    <source>
        <dbReference type="SMART" id="SM00854"/>
    </source>
</evidence>
<keyword evidence="4" id="KW-1185">Reference proteome</keyword>
<comment type="similarity">
    <text evidence="1">Belongs to the CapA family.</text>
</comment>
<dbReference type="InterPro" id="IPR052169">
    <property type="entry name" value="CW_Biosynth-Accessory"/>
</dbReference>
<evidence type="ECO:0000256" key="1">
    <source>
        <dbReference type="ARBA" id="ARBA00005662"/>
    </source>
</evidence>
<dbReference type="SMART" id="SM00854">
    <property type="entry name" value="PGA_cap"/>
    <property type="match status" value="1"/>
</dbReference>
<dbReference type="Proteomes" id="UP000216361">
    <property type="component" value="Unassembled WGS sequence"/>
</dbReference>
<sequence>MSVAHRLRIAVAGQSLIRRDPFALDNPEAQAVANIIRGCDAAFTNFEGCIAGSYGGWPTKDKAAHGVAPAMLDSLARFGFTHLSLANNHAGDLGPNGILSTLAETAARGFTTAGTGPTLTAATAAASGRGVALVAMDAGPWDASVYASDGQDGRGARPGCNRLGVSRRLGVPPALLADMAAYAEAVGHAQRLATRVAVGFQTPPPPGCIDFFGQVLQPAETATELWHVAPDDLARQETAIAAAKASGALVIASVHTHHWPADWHEPGPWLPPLAERLIAAGADMVLGHGAPVLQRLAIIAGQPVFFGLGNFLFHSQRASVRPHPAIWRSLLGCLTFEAGRLTQIEVHALRLGGGTDPASQDFPRLWTGPEAEAFLATWVATASLPGDTKIEGADGRLTLHLP</sequence>
<accession>A0A255XWR4</accession>
<dbReference type="AlphaFoldDB" id="A0A255XWR4"/>
<dbReference type="RefSeq" id="WP_094407198.1">
    <property type="nucleotide sequence ID" value="NZ_BMJZ01000007.1"/>
</dbReference>
<comment type="caution">
    <text evidence="3">The sequence shown here is derived from an EMBL/GenBank/DDBJ whole genome shotgun (WGS) entry which is preliminary data.</text>
</comment>
<dbReference type="PANTHER" id="PTHR33393:SF13">
    <property type="entry name" value="PGA BIOSYNTHESIS PROTEIN CAPA"/>
    <property type="match status" value="1"/>
</dbReference>
<dbReference type="OrthoDB" id="9810718at2"/>
<gene>
    <name evidence="3" type="ORF">CHR90_01960</name>
</gene>
<reference evidence="3 4" key="1">
    <citation type="submission" date="2017-07" db="EMBL/GenBank/DDBJ databases">
        <title>Elstera cyanobacteriorum sp. nov., a novel bacterium isolated from cyanobacterial aggregates in a eutrophic lake.</title>
        <authorList>
            <person name="Cai H."/>
        </authorList>
    </citation>
    <scope>NUCLEOTIDE SEQUENCE [LARGE SCALE GENOMIC DNA]</scope>
    <source>
        <strain evidence="3 4">TH019</strain>
    </source>
</reference>
<dbReference type="PANTHER" id="PTHR33393">
    <property type="entry name" value="POLYGLUTAMINE SYNTHESIS ACCESSORY PROTEIN RV0574C-RELATED"/>
    <property type="match status" value="1"/>
</dbReference>
<dbReference type="Pfam" id="PF09587">
    <property type="entry name" value="PGA_cap"/>
    <property type="match status" value="1"/>
</dbReference>
<dbReference type="InterPro" id="IPR029052">
    <property type="entry name" value="Metallo-depent_PP-like"/>
</dbReference>
<organism evidence="3 4">
    <name type="scientific">Elstera cyanobacteriorum</name>
    <dbReference type="NCBI Taxonomy" id="2022747"/>
    <lineage>
        <taxon>Bacteria</taxon>
        <taxon>Pseudomonadati</taxon>
        <taxon>Pseudomonadota</taxon>
        <taxon>Alphaproteobacteria</taxon>
        <taxon>Rhodospirillales</taxon>
        <taxon>Rhodospirillaceae</taxon>
        <taxon>Elstera</taxon>
    </lineage>
</organism>
<feature type="domain" description="Capsule synthesis protein CapA" evidence="2">
    <location>
        <begin position="8"/>
        <end position="315"/>
    </location>
</feature>